<gene>
    <name evidence="1" type="ORF">WKV44_10495</name>
</gene>
<name>A0ABU9UE62_9SPIR</name>
<accession>A0ABU9UE62</accession>
<organism evidence="1 2">
    <name type="scientific">Rarispira pelagica</name>
    <dbReference type="NCBI Taxonomy" id="3141764"/>
    <lineage>
        <taxon>Bacteria</taxon>
        <taxon>Pseudomonadati</taxon>
        <taxon>Spirochaetota</taxon>
        <taxon>Spirochaetia</taxon>
        <taxon>Winmispirales</taxon>
        <taxon>Winmispiraceae</taxon>
        <taxon>Rarispira</taxon>
    </lineage>
</organism>
<dbReference type="EMBL" id="JBCHKQ010000012">
    <property type="protein sequence ID" value="MEM5948964.1"/>
    <property type="molecule type" value="Genomic_DNA"/>
</dbReference>
<evidence type="ECO:0000313" key="1">
    <source>
        <dbReference type="EMBL" id="MEM5948964.1"/>
    </source>
</evidence>
<protein>
    <submittedName>
        <fullName evidence="1">Uncharacterized protein</fullName>
    </submittedName>
</protein>
<sequence length="116" mass="13303">MKRIILSVCIICSVGLYAMTREPPKRYSDRVNVIEDDSQLVIVIATEFEPNSYDIYEIYIFGARDEDVIVLNSRDCSMKTIGDNLILVISGFTKKFEITGIGVMLIRRGKMEYYSM</sequence>
<reference evidence="1 2" key="1">
    <citation type="submission" date="2024-03" db="EMBL/GenBank/DDBJ databases">
        <title>Ignisphaera cupida sp. nov., a hyperthermophilic hydrolytic archaeon from a hot spring of Kamchatka, and proposal of Ignisphaeraceae fam. nov.</title>
        <authorList>
            <person name="Podosokorskaya O.A."/>
            <person name="Elcheninov A.G."/>
            <person name="Maltseva A.I."/>
            <person name="Zayulina K.S."/>
            <person name="Novikov A."/>
            <person name="Merkel A.Y."/>
        </authorList>
    </citation>
    <scope>NUCLEOTIDE SEQUENCE [LARGE SCALE GENOMIC DNA]</scope>
    <source>
        <strain evidence="1 2">38H-sp</strain>
    </source>
</reference>
<proteinExistence type="predicted"/>
<dbReference type="RefSeq" id="WP_420070416.1">
    <property type="nucleotide sequence ID" value="NZ_JBCHKQ010000012.1"/>
</dbReference>
<dbReference type="Proteomes" id="UP001466331">
    <property type="component" value="Unassembled WGS sequence"/>
</dbReference>
<comment type="caution">
    <text evidence="1">The sequence shown here is derived from an EMBL/GenBank/DDBJ whole genome shotgun (WGS) entry which is preliminary data.</text>
</comment>
<evidence type="ECO:0000313" key="2">
    <source>
        <dbReference type="Proteomes" id="UP001466331"/>
    </source>
</evidence>
<keyword evidence="2" id="KW-1185">Reference proteome</keyword>